<reference evidence="3" key="1">
    <citation type="submission" date="2022-06" db="EMBL/GenBank/DDBJ databases">
        <title>Aeoliella straminimaris, a novel planctomycete from sediments.</title>
        <authorList>
            <person name="Vitorino I.R."/>
            <person name="Lage O.M."/>
        </authorList>
    </citation>
    <scope>NUCLEOTIDE SEQUENCE</scope>
    <source>
        <strain evidence="3">ICT_H6.2</strain>
    </source>
</reference>
<evidence type="ECO:0000256" key="1">
    <source>
        <dbReference type="SAM" id="Coils"/>
    </source>
</evidence>
<name>A0A9X2JHP6_9BACT</name>
<sequence length="176" mass="20102">MDCERGKFRVSDGMPKVPSESTVPEPDDIIRRCMDAWSHEQEEYAAQISESLASLQAYEEQLQQWEVELTSKAEDIEQNRCELEERRKELVKQQATDLAMTAELDQARAELDDLRQRLSEMEDPVVVASAAVTDTEQYSSRSSKTKSSAEFLDPSVSAVAKQFQKLRQQQAARRSR</sequence>
<protein>
    <submittedName>
        <fullName evidence="3">Uncharacterized protein</fullName>
    </submittedName>
</protein>
<evidence type="ECO:0000313" key="4">
    <source>
        <dbReference type="Proteomes" id="UP001155241"/>
    </source>
</evidence>
<accession>A0A9X2JHP6</accession>
<dbReference type="Proteomes" id="UP001155241">
    <property type="component" value="Unassembled WGS sequence"/>
</dbReference>
<organism evidence="3 4">
    <name type="scientific">Aeoliella straminimaris</name>
    <dbReference type="NCBI Taxonomy" id="2954799"/>
    <lineage>
        <taxon>Bacteria</taxon>
        <taxon>Pseudomonadati</taxon>
        <taxon>Planctomycetota</taxon>
        <taxon>Planctomycetia</taxon>
        <taxon>Pirellulales</taxon>
        <taxon>Lacipirellulaceae</taxon>
        <taxon>Aeoliella</taxon>
    </lineage>
</organism>
<feature type="coiled-coil region" evidence="1">
    <location>
        <begin position="48"/>
        <end position="124"/>
    </location>
</feature>
<dbReference type="AlphaFoldDB" id="A0A9X2JHP6"/>
<evidence type="ECO:0000256" key="2">
    <source>
        <dbReference type="SAM" id="MobiDB-lite"/>
    </source>
</evidence>
<keyword evidence="4" id="KW-1185">Reference proteome</keyword>
<feature type="compositionally biased region" description="Basic and acidic residues" evidence="2">
    <location>
        <begin position="1"/>
        <end position="10"/>
    </location>
</feature>
<dbReference type="RefSeq" id="WP_252852962.1">
    <property type="nucleotide sequence ID" value="NZ_JAMXLR010000043.1"/>
</dbReference>
<proteinExistence type="predicted"/>
<gene>
    <name evidence="3" type="ORF">NG895_13125</name>
</gene>
<comment type="caution">
    <text evidence="3">The sequence shown here is derived from an EMBL/GenBank/DDBJ whole genome shotgun (WGS) entry which is preliminary data.</text>
</comment>
<dbReference type="EMBL" id="JAMXLR010000043">
    <property type="protein sequence ID" value="MCO6044848.1"/>
    <property type="molecule type" value="Genomic_DNA"/>
</dbReference>
<feature type="region of interest" description="Disordered" evidence="2">
    <location>
        <begin position="1"/>
        <end position="26"/>
    </location>
</feature>
<evidence type="ECO:0000313" key="3">
    <source>
        <dbReference type="EMBL" id="MCO6044848.1"/>
    </source>
</evidence>
<keyword evidence="1" id="KW-0175">Coiled coil</keyword>